<protein>
    <submittedName>
        <fullName evidence="2">Glycosyltransferase</fullName>
    </submittedName>
</protein>
<evidence type="ECO:0000313" key="2">
    <source>
        <dbReference type="EMBL" id="MCB6519344.1"/>
    </source>
</evidence>
<dbReference type="AlphaFoldDB" id="A0AAP2Q9A5"/>
<comment type="caution">
    <text evidence="2">The sequence shown here is derived from an EMBL/GenBank/DDBJ whole genome shotgun (WGS) entry which is preliminary data.</text>
</comment>
<proteinExistence type="predicted"/>
<evidence type="ECO:0000313" key="3">
    <source>
        <dbReference type="Proteomes" id="UP001198806"/>
    </source>
</evidence>
<feature type="domain" description="Glycosyl transferase family 1" evidence="1">
    <location>
        <begin position="213"/>
        <end position="363"/>
    </location>
</feature>
<dbReference type="CDD" id="cd03801">
    <property type="entry name" value="GT4_PimA-like"/>
    <property type="match status" value="1"/>
</dbReference>
<organism evidence="2 3">
    <name type="scientific">Parabacteroides distasonis</name>
    <dbReference type="NCBI Taxonomy" id="823"/>
    <lineage>
        <taxon>Bacteria</taxon>
        <taxon>Pseudomonadati</taxon>
        <taxon>Bacteroidota</taxon>
        <taxon>Bacteroidia</taxon>
        <taxon>Bacteroidales</taxon>
        <taxon>Tannerellaceae</taxon>
        <taxon>Parabacteroides</taxon>
    </lineage>
</organism>
<name>A0AAP2Q9A5_PARDI</name>
<dbReference type="PANTHER" id="PTHR12526">
    <property type="entry name" value="GLYCOSYLTRANSFERASE"/>
    <property type="match status" value="1"/>
</dbReference>
<dbReference type="RefSeq" id="WP_122144302.1">
    <property type="nucleotide sequence ID" value="NZ_DAWDTF010000007.1"/>
</dbReference>
<gene>
    <name evidence="2" type="ORF">LI194_16265</name>
</gene>
<dbReference type="InterPro" id="IPR001296">
    <property type="entry name" value="Glyco_trans_1"/>
</dbReference>
<dbReference type="EMBL" id="JAJCNI010000022">
    <property type="protein sequence ID" value="MCB6519344.1"/>
    <property type="molecule type" value="Genomic_DNA"/>
</dbReference>
<dbReference type="SUPFAM" id="SSF53756">
    <property type="entry name" value="UDP-Glycosyltransferase/glycogen phosphorylase"/>
    <property type="match status" value="1"/>
</dbReference>
<accession>A0AAP2Q9A5</accession>
<dbReference type="GO" id="GO:0016757">
    <property type="term" value="F:glycosyltransferase activity"/>
    <property type="evidence" value="ECO:0007669"/>
    <property type="project" value="InterPro"/>
</dbReference>
<reference evidence="2" key="1">
    <citation type="submission" date="2021-10" db="EMBL/GenBank/DDBJ databases">
        <title>Collection of gut derived symbiotic bacterial strains cultured from healthy donors.</title>
        <authorList>
            <person name="Lin H."/>
            <person name="Littmann E."/>
            <person name="Kohout C."/>
            <person name="Pamer E.G."/>
        </authorList>
    </citation>
    <scope>NUCLEOTIDE SEQUENCE</scope>
    <source>
        <strain evidence="2">DFI.2.94</strain>
    </source>
</reference>
<dbReference type="Pfam" id="PF00534">
    <property type="entry name" value="Glycos_transf_1"/>
    <property type="match status" value="1"/>
</dbReference>
<evidence type="ECO:0000259" key="1">
    <source>
        <dbReference type="Pfam" id="PF00534"/>
    </source>
</evidence>
<dbReference type="Proteomes" id="UP001198806">
    <property type="component" value="Unassembled WGS sequence"/>
</dbReference>
<dbReference type="PANTHER" id="PTHR12526:SF630">
    <property type="entry name" value="GLYCOSYLTRANSFERASE"/>
    <property type="match status" value="1"/>
</dbReference>
<dbReference type="Gene3D" id="3.40.50.2000">
    <property type="entry name" value="Glycogen Phosphorylase B"/>
    <property type="match status" value="2"/>
</dbReference>
<sequence>MKVLLVTNQYIDIRKDGCYCDFPLYGTLENMSVLGELRLAASFSYSDEMASTIYLNQKIDFVDPGHVEYLRPINKSVGGWLKNSVYNQKLLERLVPFMDLVVGYMPSGDADTAMRIARRHEIPFLSFLVACPWDSLHNHHRLLARLMAPISFLTTRYSVRHSDYVHYVTKEFLQRRYPTEGRALGCSDTNFGVFDPMALESRLRKLSSRKETDEVRLITTAHVDVRYKGHEFVIRAIARLKSLGDLHYRYWLIGGGKGDYLRTLCKRLGVEDQVIFLGLKTSKEVMKILKDADIYLQPSLQEGLPRSVVEAMSVALPCIGFNTGGIPELLEPEFVVDQKDVKGIVRCLIHLRDNAKYRQTAERNFQMAGDYEHSKLEKRIRDFFSEVRKDVEDKRI</sequence>